<reference evidence="1 2" key="1">
    <citation type="journal article" date="2024" name="Ann. Entomol. Soc. Am.">
        <title>Genomic analyses of the southern and eastern yellowjacket wasps (Hymenoptera: Vespidae) reveal evolutionary signatures of social life.</title>
        <authorList>
            <person name="Catto M.A."/>
            <person name="Caine P.B."/>
            <person name="Orr S.E."/>
            <person name="Hunt B.G."/>
            <person name="Goodisman M.A.D."/>
        </authorList>
    </citation>
    <scope>NUCLEOTIDE SEQUENCE [LARGE SCALE GENOMIC DNA]</scope>
    <source>
        <strain evidence="1">233</strain>
        <tissue evidence="1">Head and thorax</tissue>
    </source>
</reference>
<name>A0ABD2AXN9_VESSQ</name>
<keyword evidence="2" id="KW-1185">Reference proteome</keyword>
<evidence type="ECO:0000313" key="1">
    <source>
        <dbReference type="EMBL" id="KAL2725384.1"/>
    </source>
</evidence>
<proteinExistence type="predicted"/>
<evidence type="ECO:0000313" key="2">
    <source>
        <dbReference type="Proteomes" id="UP001607302"/>
    </source>
</evidence>
<sequence>MYLHNGHCHETPQSGSLQCEWRNVIKIEEQTTLPTKGLCTIFMVEKPKPYMFLTWIFQDL</sequence>
<accession>A0ABD2AXN9</accession>
<gene>
    <name evidence="1" type="ORF">V1478_008057</name>
</gene>
<organism evidence="1 2">
    <name type="scientific">Vespula squamosa</name>
    <name type="common">Southern yellow jacket</name>
    <name type="synonym">Wasp</name>
    <dbReference type="NCBI Taxonomy" id="30214"/>
    <lineage>
        <taxon>Eukaryota</taxon>
        <taxon>Metazoa</taxon>
        <taxon>Ecdysozoa</taxon>
        <taxon>Arthropoda</taxon>
        <taxon>Hexapoda</taxon>
        <taxon>Insecta</taxon>
        <taxon>Pterygota</taxon>
        <taxon>Neoptera</taxon>
        <taxon>Endopterygota</taxon>
        <taxon>Hymenoptera</taxon>
        <taxon>Apocrita</taxon>
        <taxon>Aculeata</taxon>
        <taxon>Vespoidea</taxon>
        <taxon>Vespidae</taxon>
        <taxon>Vespinae</taxon>
        <taxon>Vespula</taxon>
    </lineage>
</organism>
<dbReference type="Proteomes" id="UP001607302">
    <property type="component" value="Unassembled WGS sequence"/>
</dbReference>
<dbReference type="EMBL" id="JAUDFV010000138">
    <property type="protein sequence ID" value="KAL2725384.1"/>
    <property type="molecule type" value="Genomic_DNA"/>
</dbReference>
<dbReference type="AlphaFoldDB" id="A0ABD2AXN9"/>
<comment type="caution">
    <text evidence="1">The sequence shown here is derived from an EMBL/GenBank/DDBJ whole genome shotgun (WGS) entry which is preliminary data.</text>
</comment>
<protein>
    <submittedName>
        <fullName evidence="1">Uncharacterized protein</fullName>
    </submittedName>
</protein>